<dbReference type="PROSITE" id="PS50110">
    <property type="entry name" value="RESPONSE_REGULATORY"/>
    <property type="match status" value="1"/>
</dbReference>
<dbReference type="Gene3D" id="3.40.50.2300">
    <property type="match status" value="1"/>
</dbReference>
<protein>
    <submittedName>
        <fullName evidence="4">Response regulator</fullName>
    </submittedName>
</protein>
<dbReference type="InterPro" id="IPR011006">
    <property type="entry name" value="CheY-like_superfamily"/>
</dbReference>
<feature type="domain" description="Response regulatory" evidence="3">
    <location>
        <begin position="14"/>
        <end position="130"/>
    </location>
</feature>
<dbReference type="AlphaFoldDB" id="A0A832H5V2"/>
<sequence>MVSAQTSNATKSIKILLIEDNDISRQLMSDFLIDFGYDVLSLDKATSFASVMEHFQPNVVLLDLKLPEIDGFTLLQQLRQKPEWRQVPTIVVSAFAFHSDRQRALDLGARRYLVKPVKLMELIEVLQAETEFLAI</sequence>
<dbReference type="SMART" id="SM00448">
    <property type="entry name" value="REC"/>
    <property type="match status" value="1"/>
</dbReference>
<reference evidence="4" key="1">
    <citation type="journal article" date="2020" name="mSystems">
        <title>Genome- and Community-Level Interaction Insights into Carbon Utilization and Element Cycling Functions of Hydrothermarchaeota in Hydrothermal Sediment.</title>
        <authorList>
            <person name="Zhou Z."/>
            <person name="Liu Y."/>
            <person name="Xu W."/>
            <person name="Pan J."/>
            <person name="Luo Z.H."/>
            <person name="Li M."/>
        </authorList>
    </citation>
    <scope>NUCLEOTIDE SEQUENCE [LARGE SCALE GENOMIC DNA]</scope>
    <source>
        <strain evidence="4">SpSt-402</strain>
    </source>
</reference>
<organism evidence="4">
    <name type="scientific">Oscillatoriales cyanobacterium SpSt-402</name>
    <dbReference type="NCBI Taxonomy" id="2282168"/>
    <lineage>
        <taxon>Bacteria</taxon>
        <taxon>Bacillati</taxon>
        <taxon>Cyanobacteriota</taxon>
        <taxon>Cyanophyceae</taxon>
        <taxon>Oscillatoriophycideae</taxon>
        <taxon>Oscillatoriales</taxon>
    </lineage>
</organism>
<feature type="modified residue" description="4-aspartylphosphate" evidence="2">
    <location>
        <position position="63"/>
    </location>
</feature>
<evidence type="ECO:0000256" key="2">
    <source>
        <dbReference type="PROSITE-ProRule" id="PRU00169"/>
    </source>
</evidence>
<proteinExistence type="predicted"/>
<dbReference type="EMBL" id="DSRD01000803">
    <property type="protein sequence ID" value="HGW95154.1"/>
    <property type="molecule type" value="Genomic_DNA"/>
</dbReference>
<dbReference type="SUPFAM" id="SSF52172">
    <property type="entry name" value="CheY-like"/>
    <property type="match status" value="1"/>
</dbReference>
<evidence type="ECO:0000313" key="4">
    <source>
        <dbReference type="EMBL" id="HGW95154.1"/>
    </source>
</evidence>
<dbReference type="CDD" id="cd17546">
    <property type="entry name" value="REC_hyHK_CKI1_RcsC-like"/>
    <property type="match status" value="1"/>
</dbReference>
<dbReference type="Pfam" id="PF00072">
    <property type="entry name" value="Response_reg"/>
    <property type="match status" value="1"/>
</dbReference>
<dbReference type="PANTHER" id="PTHR44591">
    <property type="entry name" value="STRESS RESPONSE REGULATOR PROTEIN 1"/>
    <property type="match status" value="1"/>
</dbReference>
<evidence type="ECO:0000256" key="1">
    <source>
        <dbReference type="ARBA" id="ARBA00022553"/>
    </source>
</evidence>
<accession>A0A832H5V2</accession>
<comment type="caution">
    <text evidence="4">The sequence shown here is derived from an EMBL/GenBank/DDBJ whole genome shotgun (WGS) entry which is preliminary data.</text>
</comment>
<dbReference type="PANTHER" id="PTHR44591:SF23">
    <property type="entry name" value="CHEY SUBFAMILY"/>
    <property type="match status" value="1"/>
</dbReference>
<dbReference type="InterPro" id="IPR001789">
    <property type="entry name" value="Sig_transdc_resp-reg_receiver"/>
</dbReference>
<keyword evidence="1 2" id="KW-0597">Phosphoprotein</keyword>
<evidence type="ECO:0000259" key="3">
    <source>
        <dbReference type="PROSITE" id="PS50110"/>
    </source>
</evidence>
<dbReference type="GO" id="GO:0000160">
    <property type="term" value="P:phosphorelay signal transduction system"/>
    <property type="evidence" value="ECO:0007669"/>
    <property type="project" value="InterPro"/>
</dbReference>
<dbReference type="InterPro" id="IPR050595">
    <property type="entry name" value="Bact_response_regulator"/>
</dbReference>
<name>A0A832H5V2_9CYAN</name>
<gene>
    <name evidence="4" type="ORF">ENR47_12890</name>
</gene>